<organism evidence="1">
    <name type="scientific">Streptomyces sp. NBC_00148</name>
    <dbReference type="NCBI Taxonomy" id="2903626"/>
    <lineage>
        <taxon>Bacteria</taxon>
        <taxon>Bacillati</taxon>
        <taxon>Actinomycetota</taxon>
        <taxon>Actinomycetes</taxon>
        <taxon>Kitasatosporales</taxon>
        <taxon>Streptomycetaceae</taxon>
        <taxon>Streptomyces</taxon>
    </lineage>
</organism>
<sequence length="55" mass="5745">MPLLTLLAEQYLEFRFGFMGVLGAALLVTGLKLGDEHCVTAGALLLVVLVVGASL</sequence>
<dbReference type="AlphaFoldDB" id="A0AAU1LV79"/>
<dbReference type="EMBL" id="CP108169">
    <property type="protein sequence ID" value="WTQ75083.1"/>
    <property type="molecule type" value="Genomic_DNA"/>
</dbReference>
<accession>A0AAU1LV79</accession>
<name>A0AAU1LV79_9ACTN</name>
<reference evidence="1" key="1">
    <citation type="submission" date="2022-10" db="EMBL/GenBank/DDBJ databases">
        <title>The complete genomes of actinobacterial strains from the NBC collection.</title>
        <authorList>
            <person name="Joergensen T.S."/>
            <person name="Alvarez Arevalo M."/>
            <person name="Sterndorff E.B."/>
            <person name="Faurdal D."/>
            <person name="Vuksanovic O."/>
            <person name="Mourched A.-S."/>
            <person name="Charusanti P."/>
            <person name="Shaw S."/>
            <person name="Blin K."/>
            <person name="Weber T."/>
        </authorList>
    </citation>
    <scope>NUCLEOTIDE SEQUENCE</scope>
    <source>
        <strain evidence="1">NBC_00148</strain>
    </source>
</reference>
<protein>
    <submittedName>
        <fullName evidence="1">Uncharacterized protein</fullName>
    </submittedName>
</protein>
<gene>
    <name evidence="1" type="ORF">OG222_19220</name>
</gene>
<proteinExistence type="predicted"/>
<evidence type="ECO:0000313" key="1">
    <source>
        <dbReference type="EMBL" id="WTQ75083.1"/>
    </source>
</evidence>